<evidence type="ECO:0000256" key="1">
    <source>
        <dbReference type="SAM" id="MobiDB-lite"/>
    </source>
</evidence>
<dbReference type="AlphaFoldDB" id="A0A3N0YEE9"/>
<dbReference type="OrthoDB" id="9909131at2759"/>
<protein>
    <submittedName>
        <fullName evidence="2">Uncharacterized protein</fullName>
    </submittedName>
</protein>
<organism evidence="2 3">
    <name type="scientific">Anabarilius grahami</name>
    <name type="common">Kanglang fish</name>
    <name type="synonym">Barilius grahami</name>
    <dbReference type="NCBI Taxonomy" id="495550"/>
    <lineage>
        <taxon>Eukaryota</taxon>
        <taxon>Metazoa</taxon>
        <taxon>Chordata</taxon>
        <taxon>Craniata</taxon>
        <taxon>Vertebrata</taxon>
        <taxon>Euteleostomi</taxon>
        <taxon>Actinopterygii</taxon>
        <taxon>Neopterygii</taxon>
        <taxon>Teleostei</taxon>
        <taxon>Ostariophysi</taxon>
        <taxon>Cypriniformes</taxon>
        <taxon>Xenocyprididae</taxon>
        <taxon>Xenocypridinae</taxon>
        <taxon>Xenocypridinae incertae sedis</taxon>
        <taxon>Anabarilius</taxon>
    </lineage>
</organism>
<sequence>MPKTSSGQEPLPAAVKSNCQQLRQAFTQKLSDPASDQRLPAAMNFKRGRLKNPYTCYSRIQRVYYGARNHPAREEDFIFKTLCLRKLHPAVSDQLTALACSQSIILTLWADNSAFSHMLLSALIEGTPDLPFVNKHTRFPLDFRLSTMTTAKDTCVFNLKWNDLLLTQHVLVLLDLLTHSKAHMDIANELVWAPMTVQPHVVPVNTADFLLRNSKKRTPPLTAHLTANTTTEEPFPRFESKGQQIQKDLKNDADCQKLQQFPNEFKVTFAKDSLDCGLTNFHTMCVYTHPNTPPTCIRQYNGPIASHEPVQETICFMEEKGVSYPCNSTYSTPIWSIVKTDGKWRPTIDFRKLNQQKLLSRHARYHKSAKGRDSAAAKTATTAHQH</sequence>
<gene>
    <name evidence="2" type="ORF">DPX16_17842</name>
</gene>
<evidence type="ECO:0000313" key="3">
    <source>
        <dbReference type="Proteomes" id="UP000281406"/>
    </source>
</evidence>
<comment type="caution">
    <text evidence="2">The sequence shown here is derived from an EMBL/GenBank/DDBJ whole genome shotgun (WGS) entry which is preliminary data.</text>
</comment>
<reference evidence="2 3" key="1">
    <citation type="submission" date="2018-10" db="EMBL/GenBank/DDBJ databases">
        <title>Genome assembly for a Yunnan-Guizhou Plateau 3E fish, Anabarilius grahami (Regan), and its evolutionary and genetic applications.</title>
        <authorList>
            <person name="Jiang W."/>
        </authorList>
    </citation>
    <scope>NUCLEOTIDE SEQUENCE [LARGE SCALE GENOMIC DNA]</scope>
    <source>
        <strain evidence="2">AG-KIZ</strain>
        <tissue evidence="2">Muscle</tissue>
    </source>
</reference>
<dbReference type="Proteomes" id="UP000281406">
    <property type="component" value="Unassembled WGS sequence"/>
</dbReference>
<dbReference type="EMBL" id="RJVU01046584">
    <property type="protein sequence ID" value="ROL44190.1"/>
    <property type="molecule type" value="Genomic_DNA"/>
</dbReference>
<name>A0A3N0YEE9_ANAGA</name>
<keyword evidence="3" id="KW-1185">Reference proteome</keyword>
<accession>A0A3N0YEE9</accession>
<proteinExistence type="predicted"/>
<evidence type="ECO:0000313" key="2">
    <source>
        <dbReference type="EMBL" id="ROL44190.1"/>
    </source>
</evidence>
<feature type="region of interest" description="Disordered" evidence="1">
    <location>
        <begin position="363"/>
        <end position="386"/>
    </location>
</feature>
<dbReference type="InterPro" id="IPR043502">
    <property type="entry name" value="DNA/RNA_pol_sf"/>
</dbReference>
<dbReference type="SUPFAM" id="SSF56672">
    <property type="entry name" value="DNA/RNA polymerases"/>
    <property type="match status" value="1"/>
</dbReference>
<feature type="compositionally biased region" description="Low complexity" evidence="1">
    <location>
        <begin position="376"/>
        <end position="386"/>
    </location>
</feature>
<dbReference type="Gene3D" id="3.10.10.10">
    <property type="entry name" value="HIV Type 1 Reverse Transcriptase, subunit A, domain 1"/>
    <property type="match status" value="1"/>
</dbReference>